<keyword evidence="1" id="KW-0560">Oxidoreductase</keyword>
<dbReference type="RefSeq" id="WP_184837188.1">
    <property type="nucleotide sequence ID" value="NZ_JACHMN010000002.1"/>
</dbReference>
<dbReference type="EMBL" id="JACHMN010000002">
    <property type="protein sequence ID" value="MBB5870075.1"/>
    <property type="molecule type" value="Genomic_DNA"/>
</dbReference>
<feature type="region of interest" description="Disordered" evidence="2">
    <location>
        <begin position="1"/>
        <end position="22"/>
    </location>
</feature>
<feature type="domain" description="Aldehyde dehydrogenase" evidence="3">
    <location>
        <begin position="15"/>
        <end position="446"/>
    </location>
</feature>
<feature type="compositionally biased region" description="Basic and acidic residues" evidence="2">
    <location>
        <begin position="1"/>
        <end position="17"/>
    </location>
</feature>
<evidence type="ECO:0000259" key="3">
    <source>
        <dbReference type="Pfam" id="PF00171"/>
    </source>
</evidence>
<name>A0A841BQU7_9ACTN</name>
<dbReference type="GO" id="GO:0016620">
    <property type="term" value="F:oxidoreductase activity, acting on the aldehyde or oxo group of donors, NAD or NADP as acceptor"/>
    <property type="evidence" value="ECO:0007669"/>
    <property type="project" value="InterPro"/>
</dbReference>
<evidence type="ECO:0000256" key="2">
    <source>
        <dbReference type="SAM" id="MobiDB-lite"/>
    </source>
</evidence>
<dbReference type="Gene3D" id="3.40.605.10">
    <property type="entry name" value="Aldehyde Dehydrogenase, Chain A, domain 1"/>
    <property type="match status" value="1"/>
</dbReference>
<protein>
    <submittedName>
        <fullName evidence="4">Acyl-CoA reductase-like NAD-dependent aldehyde dehydrogenase</fullName>
    </submittedName>
</protein>
<dbReference type="InterPro" id="IPR016163">
    <property type="entry name" value="Ald_DH_C"/>
</dbReference>
<organism evidence="4 5">
    <name type="scientific">Allocatelliglobosispora scoriae</name>
    <dbReference type="NCBI Taxonomy" id="643052"/>
    <lineage>
        <taxon>Bacteria</taxon>
        <taxon>Bacillati</taxon>
        <taxon>Actinomycetota</taxon>
        <taxon>Actinomycetes</taxon>
        <taxon>Micromonosporales</taxon>
        <taxon>Micromonosporaceae</taxon>
        <taxon>Allocatelliglobosispora</taxon>
    </lineage>
</organism>
<dbReference type="InterPro" id="IPR016161">
    <property type="entry name" value="Ald_DH/histidinol_DH"/>
</dbReference>
<dbReference type="PANTHER" id="PTHR11699">
    <property type="entry name" value="ALDEHYDE DEHYDROGENASE-RELATED"/>
    <property type="match status" value="1"/>
</dbReference>
<evidence type="ECO:0000313" key="5">
    <source>
        <dbReference type="Proteomes" id="UP000587527"/>
    </source>
</evidence>
<reference evidence="4 5" key="1">
    <citation type="submission" date="2020-08" db="EMBL/GenBank/DDBJ databases">
        <title>Sequencing the genomes of 1000 actinobacteria strains.</title>
        <authorList>
            <person name="Klenk H.-P."/>
        </authorList>
    </citation>
    <scope>NUCLEOTIDE SEQUENCE [LARGE SCALE GENOMIC DNA]</scope>
    <source>
        <strain evidence="4 5">DSM 45362</strain>
    </source>
</reference>
<comment type="caution">
    <text evidence="4">The sequence shown here is derived from an EMBL/GenBank/DDBJ whole genome shotgun (WGS) entry which is preliminary data.</text>
</comment>
<evidence type="ECO:0000313" key="4">
    <source>
        <dbReference type="EMBL" id="MBB5870075.1"/>
    </source>
</evidence>
<keyword evidence="5" id="KW-1185">Reference proteome</keyword>
<dbReference type="AlphaFoldDB" id="A0A841BQU7"/>
<dbReference type="SUPFAM" id="SSF53720">
    <property type="entry name" value="ALDH-like"/>
    <property type="match status" value="1"/>
</dbReference>
<dbReference type="InterPro" id="IPR015590">
    <property type="entry name" value="Aldehyde_DH_dom"/>
</dbReference>
<evidence type="ECO:0000256" key="1">
    <source>
        <dbReference type="ARBA" id="ARBA00023002"/>
    </source>
</evidence>
<gene>
    <name evidence="4" type="ORF">F4553_003454</name>
</gene>
<dbReference type="InterPro" id="IPR016162">
    <property type="entry name" value="Ald_DH_N"/>
</dbReference>
<proteinExistence type="predicted"/>
<dbReference type="Gene3D" id="3.40.309.10">
    <property type="entry name" value="Aldehyde Dehydrogenase, Chain A, domain 2"/>
    <property type="match status" value="1"/>
</dbReference>
<accession>A0A841BQU7</accession>
<dbReference type="Proteomes" id="UP000587527">
    <property type="component" value="Unassembled WGS sequence"/>
</dbReference>
<sequence>MSTEEKPLPEQEREAEIRPLNPATLDPLGRISASSAAEIGDAAERAAAALPGWSADARRRHRVLAGWAEAIIAYADQLAAALVAETGKTITEAHREVRDSAAALTYAARIAHRLDRGGDPLVAHLIREPVGVTSLVVSWDWPLLLLLRDLAPALAAGATALIKPAPQTTNITHRVLALGRAAGLPEEAAQVLAGPASAGRAAIGHPAIRTVAFTGSARSGAQILRSAGQGVRRPVFELGSKGTIIVCADADLAGAARSAAAGATVTAGQMMMTCMRVLVDRRHHREMLDRLTEAFRALPVGDPADPRNRIGPIVTPGAGELLAAYLSSVAMSATLYSGGQRIHPDALPGYFLSPAVVTDLTLDSPLIQRGLFGPIIAVMPFDTEPDAVRLANATPFGLGLGVWTRDPARAWRLTRAVPAGTTRVNGYRTAYQWLPSSGFKASGIGDGARR</sequence>
<dbReference type="Pfam" id="PF00171">
    <property type="entry name" value="Aldedh"/>
    <property type="match status" value="1"/>
</dbReference>